<keyword evidence="1" id="KW-0472">Membrane</keyword>
<gene>
    <name evidence="2" type="ORF">GGD71_005986</name>
</gene>
<keyword evidence="1" id="KW-0812">Transmembrane</keyword>
<feature type="transmembrane region" description="Helical" evidence="1">
    <location>
        <begin position="51"/>
        <end position="73"/>
    </location>
</feature>
<dbReference type="Proteomes" id="UP000524450">
    <property type="component" value="Unassembled WGS sequence"/>
</dbReference>
<reference evidence="2 3" key="1">
    <citation type="submission" date="2020-08" db="EMBL/GenBank/DDBJ databases">
        <title>Genomic Encyclopedia of Type Strains, Phase IV (KMG-V): Genome sequencing to study the core and pangenomes of soil and plant-associated prokaryotes.</title>
        <authorList>
            <person name="Whitman W."/>
        </authorList>
    </citation>
    <scope>NUCLEOTIDE SEQUENCE [LARGE SCALE GENOMIC DNA]</scope>
    <source>
        <strain evidence="2 3">34/80</strain>
    </source>
</reference>
<dbReference type="GO" id="GO:0008233">
    <property type="term" value="F:peptidase activity"/>
    <property type="evidence" value="ECO:0007669"/>
    <property type="project" value="UniProtKB-KW"/>
</dbReference>
<evidence type="ECO:0000313" key="2">
    <source>
        <dbReference type="EMBL" id="MBB4225177.1"/>
    </source>
</evidence>
<evidence type="ECO:0000313" key="3">
    <source>
        <dbReference type="Proteomes" id="UP000524450"/>
    </source>
</evidence>
<dbReference type="GO" id="GO:0006508">
    <property type="term" value="P:proteolysis"/>
    <property type="evidence" value="ECO:0007669"/>
    <property type="project" value="UniProtKB-KW"/>
</dbReference>
<evidence type="ECO:0000256" key="1">
    <source>
        <dbReference type="SAM" id="Phobius"/>
    </source>
</evidence>
<keyword evidence="2" id="KW-0378">Hydrolase</keyword>
<proteinExistence type="predicted"/>
<dbReference type="EMBL" id="JACIFZ010000010">
    <property type="protein sequence ID" value="MBB4225177.1"/>
    <property type="molecule type" value="Genomic_DNA"/>
</dbReference>
<name>A0A840G1L4_9BURK</name>
<protein>
    <submittedName>
        <fullName evidence="2">Membrane protein implicated in regulation of membrane protease activity</fullName>
    </submittedName>
</protein>
<dbReference type="RefSeq" id="WP_184642000.1">
    <property type="nucleotide sequence ID" value="NZ_JACIFZ010000010.1"/>
</dbReference>
<comment type="caution">
    <text evidence="2">The sequence shown here is derived from an EMBL/GenBank/DDBJ whole genome shotgun (WGS) entry which is preliminary data.</text>
</comment>
<dbReference type="AlphaFoldDB" id="A0A840G1L4"/>
<accession>A0A840G1L4</accession>
<organism evidence="2 3">
    <name type="scientific">Variovorax guangxiensis</name>
    <dbReference type="NCBI Taxonomy" id="1775474"/>
    <lineage>
        <taxon>Bacteria</taxon>
        <taxon>Pseudomonadati</taxon>
        <taxon>Pseudomonadota</taxon>
        <taxon>Betaproteobacteria</taxon>
        <taxon>Burkholderiales</taxon>
        <taxon>Comamonadaceae</taxon>
        <taxon>Variovorax</taxon>
    </lineage>
</organism>
<sequence>MKEKIVSVGTLLCLLVLTCLLLIHALAIFPGIASIRWFFTAVSAVLGRLDAPAWVQAIGSIGAILAAAAIAGWQARSARIQQQRSRREDTAARAAALREIVRRAIIAINNADRLIQPGPISVALAIDQAELVQEAIRKIPVFEIPTPQLVFLIHRVDRDLHLLKQALLRFTGAPVTAARIDSTKARISGILTRTRAARRECVEVLTDAGNAVEI</sequence>
<keyword evidence="1" id="KW-1133">Transmembrane helix</keyword>
<keyword evidence="2" id="KW-0645">Protease</keyword>